<protein>
    <submittedName>
        <fullName evidence="2">Helix-turn-helix domain-containing protein</fullName>
    </submittedName>
</protein>
<evidence type="ECO:0000313" key="3">
    <source>
        <dbReference type="Proteomes" id="UP000317990"/>
    </source>
</evidence>
<dbReference type="InterPro" id="IPR001387">
    <property type="entry name" value="Cro/C1-type_HTH"/>
</dbReference>
<dbReference type="Gene3D" id="1.10.260.40">
    <property type="entry name" value="lambda repressor-like DNA-binding domains"/>
    <property type="match status" value="1"/>
</dbReference>
<feature type="compositionally biased region" description="Polar residues" evidence="1">
    <location>
        <begin position="322"/>
        <end position="342"/>
    </location>
</feature>
<feature type="region of interest" description="Disordered" evidence="1">
    <location>
        <begin position="143"/>
        <end position="287"/>
    </location>
</feature>
<evidence type="ECO:0000256" key="1">
    <source>
        <dbReference type="SAM" id="MobiDB-lite"/>
    </source>
</evidence>
<organism evidence="2 3">
    <name type="scientific">Aphanocapsa feldmannii 277cV</name>
    <dbReference type="NCBI Taxonomy" id="2507553"/>
    <lineage>
        <taxon>Bacteria</taxon>
        <taxon>Bacillati</taxon>
        <taxon>Cyanobacteriota</taxon>
        <taxon>Cyanophyceae</taxon>
        <taxon>Oscillatoriophycideae</taxon>
        <taxon>Chroococcales</taxon>
        <taxon>Microcystaceae</taxon>
        <taxon>Aphanocapsa</taxon>
    </lineage>
</organism>
<dbReference type="Pfam" id="PF13413">
    <property type="entry name" value="HTH_25"/>
    <property type="match status" value="1"/>
</dbReference>
<feature type="non-terminal residue" evidence="2">
    <location>
        <position position="415"/>
    </location>
</feature>
<proteinExistence type="predicted"/>
<dbReference type="GO" id="GO:0003677">
    <property type="term" value="F:DNA binding"/>
    <property type="evidence" value="ECO:0007669"/>
    <property type="project" value="InterPro"/>
</dbReference>
<feature type="region of interest" description="Disordered" evidence="1">
    <location>
        <begin position="1"/>
        <end position="28"/>
    </location>
</feature>
<dbReference type="AlphaFoldDB" id="A0A524RQ52"/>
<dbReference type="CDD" id="cd00093">
    <property type="entry name" value="HTH_XRE"/>
    <property type="match status" value="1"/>
</dbReference>
<comment type="caution">
    <text evidence="2">The sequence shown here is derived from an EMBL/GenBank/DDBJ whole genome shotgun (WGS) entry which is preliminary data.</text>
</comment>
<dbReference type="Proteomes" id="UP000317990">
    <property type="component" value="Unassembled WGS sequence"/>
</dbReference>
<sequence>MAVAPGDPEDATPPSPASPAMAGLPEGRIAMQPDQAMTADQTCPELASAFGPTEQDPVTVTSNPLAAMGVELRRLRLEQGLSLADMSCRSLLSAEQLIAIEAGNRGALQESVYLLGQLRKAARVLGLAQEPWIGQVKRYLQNPQAHSEPLPGETRSSETDPDAGLHLDPAVQVPTGVPDQPCATVDSPSHPSGDRGGVLPPQLFRERVSQVGGSTQSLQDAAASHADPHGALECSPGGAVTEHLGPDTPATVGNPREATGNGSCSDGSSEEMAELSRKDHTWGGGLDSTTFRLKARAQSSLRAVWRLFRVRRRCRPADRPTSEGTVTTAESCPTTTTGTSGQDPCKESSVLQQQTCSLPGGMSHDQPSPISEAVRTPSSITHAHVSVPPRPWQLSPRPDNLPNPKVMEMRAWLPG</sequence>
<accession>A0A524RQ52</accession>
<gene>
    <name evidence="2" type="ORF">ERJ67_02400</name>
</gene>
<dbReference type="InterPro" id="IPR010982">
    <property type="entry name" value="Lambda_DNA-bd_dom_sf"/>
</dbReference>
<dbReference type="EMBL" id="SRMO01000034">
    <property type="protein sequence ID" value="TGG94540.1"/>
    <property type="molecule type" value="Genomic_DNA"/>
</dbReference>
<name>A0A524RQ52_9CHRO</name>
<reference evidence="2 3" key="1">
    <citation type="journal article" date="2019" name="mSystems">
        <title>Life at home and on the roam: Genomic adaptions reflect the dual lifestyle of an intracellular, facultative symbiont.</title>
        <authorList>
            <person name="Burgsdorf I."/>
        </authorList>
    </citation>
    <scope>NUCLEOTIDE SEQUENCE [LARGE SCALE GENOMIC DNA]</scope>
    <source>
        <strain evidence="2">277cV</strain>
    </source>
</reference>
<evidence type="ECO:0000313" key="2">
    <source>
        <dbReference type="EMBL" id="TGG94540.1"/>
    </source>
</evidence>
<feature type="region of interest" description="Disordered" evidence="1">
    <location>
        <begin position="316"/>
        <end position="347"/>
    </location>
</feature>